<evidence type="ECO:0000256" key="1">
    <source>
        <dbReference type="SAM" id="Coils"/>
    </source>
</evidence>
<dbReference type="Proteomes" id="UP000829649">
    <property type="component" value="Segment"/>
</dbReference>
<organism evidence="2 3">
    <name type="scientific">Klebsiella phage vB_KpnS-Carvaje</name>
    <dbReference type="NCBI Taxonomy" id="2900314"/>
    <lineage>
        <taxon>Viruses</taxon>
        <taxon>Duplodnaviria</taxon>
        <taxon>Heunggongvirae</taxon>
        <taxon>Uroviricota</taxon>
        <taxon>Caudoviricetes</taxon>
        <taxon>Carvajevirus</taxon>
        <taxon>Carvajevirus carvaje</taxon>
    </lineage>
</organism>
<reference evidence="2" key="1">
    <citation type="submission" date="2021-11" db="EMBL/GenBank/DDBJ databases">
        <authorList>
            <person name="Sousa J."/>
            <person name="Sillankorva S."/>
            <person name="Faustino A."/>
            <person name="Carvalho C."/>
        </authorList>
    </citation>
    <scope>NUCLEOTIDE SEQUENCE</scope>
</reference>
<accession>A0AAE9CJH0</accession>
<sequence length="90" mass="10679">MQYVTNCFKVSVSQTSDQKDNVMSKTKKISRMKREIRELKEEMIELACEIDFYVAESCCESNFCQTLKERFNMLDYRVESFYQTSSGKNK</sequence>
<feature type="coiled-coil region" evidence="1">
    <location>
        <begin position="22"/>
        <end position="56"/>
    </location>
</feature>
<dbReference type="EMBL" id="OL604152">
    <property type="protein sequence ID" value="UJQ43969.1"/>
    <property type="molecule type" value="Genomic_DNA"/>
</dbReference>
<proteinExistence type="predicted"/>
<reference evidence="2" key="2">
    <citation type="journal article" date="2022" name="Curr. Genet.">
        <title>Suggestion for a new bacteriophage genus for the Klebsiella pneumoniae phage vB_KpnS-Carvaje.</title>
        <authorList>
            <person name="Sousa J.C."/>
            <person name="Sillankorva S."/>
            <person name="Faustino A."/>
            <person name="Carvalho C.M."/>
        </authorList>
    </citation>
    <scope>NUCLEOTIDE SEQUENCE</scope>
</reference>
<name>A0AAE9CJH0_9CAUD</name>
<gene>
    <name evidence="2" type="ORF">vBKpnSCarvaje_0005</name>
</gene>
<keyword evidence="1" id="KW-0175">Coiled coil</keyword>
<keyword evidence="3" id="KW-1185">Reference proteome</keyword>
<protein>
    <submittedName>
        <fullName evidence="2">Uncharacterized protein</fullName>
    </submittedName>
</protein>
<evidence type="ECO:0000313" key="3">
    <source>
        <dbReference type="Proteomes" id="UP000829649"/>
    </source>
</evidence>
<evidence type="ECO:0000313" key="2">
    <source>
        <dbReference type="EMBL" id="UJQ43969.1"/>
    </source>
</evidence>